<organism evidence="3 4">
    <name type="scientific">Seiridium unicorne</name>
    <dbReference type="NCBI Taxonomy" id="138068"/>
    <lineage>
        <taxon>Eukaryota</taxon>
        <taxon>Fungi</taxon>
        <taxon>Dikarya</taxon>
        <taxon>Ascomycota</taxon>
        <taxon>Pezizomycotina</taxon>
        <taxon>Sordariomycetes</taxon>
        <taxon>Xylariomycetidae</taxon>
        <taxon>Amphisphaeriales</taxon>
        <taxon>Sporocadaceae</taxon>
        <taxon>Seiridium</taxon>
    </lineage>
</organism>
<dbReference type="Gene3D" id="2.120.10.10">
    <property type="match status" value="1"/>
</dbReference>
<proteinExistence type="predicted"/>
<evidence type="ECO:0000313" key="3">
    <source>
        <dbReference type="EMBL" id="KAK9414488.1"/>
    </source>
</evidence>
<reference evidence="3 4" key="1">
    <citation type="journal article" date="2024" name="J. Plant Pathol.">
        <title>Sequence and assembly of the genome of Seiridium unicorne, isolate CBS 538.82, causal agent of cypress canker disease.</title>
        <authorList>
            <person name="Scali E."/>
            <person name="Rocca G.D."/>
            <person name="Danti R."/>
            <person name="Garbelotto M."/>
            <person name="Barberini S."/>
            <person name="Baroncelli R."/>
            <person name="Emiliani G."/>
        </authorList>
    </citation>
    <scope>NUCLEOTIDE SEQUENCE [LARGE SCALE GENOMIC DNA]</scope>
    <source>
        <strain evidence="3 4">BM-138-508</strain>
    </source>
</reference>
<dbReference type="EMBL" id="JARVKF010000426">
    <property type="protein sequence ID" value="KAK9414488.1"/>
    <property type="molecule type" value="Genomic_DNA"/>
</dbReference>
<evidence type="ECO:0000256" key="1">
    <source>
        <dbReference type="SAM" id="MobiDB-lite"/>
    </source>
</evidence>
<protein>
    <submittedName>
        <fullName evidence="3">Family 93 glycoside hydrolase</fullName>
    </submittedName>
</protein>
<sequence>MNNGCQARIRVPRAMCGVATEQEQDQCRGSRSLQYRREDIGYTASIVGLLSILVPKLATASLTPTLEDRAVTAGWNKVIFSPPFNAGWTDPRVLYARVVSLSTGALRATWENYSPEPPLVYFPIYRSTDGGVSWTSIGKVTDTVNDWGLRYQPFLYELPQAIGNYAGGTILAAANSIPTDLSKSKIDIYASTNGGVAWSFVSSVATGGVAKPTNGLTPIWELLLMRVISIFFWRLNVVLYFYLYIRHGIQQPTGLLLRPARLGLRAEARPSNHQRPSARCNRQLDLI</sequence>
<dbReference type="PANTHER" id="PTHR38792:SF3">
    <property type="entry name" value="BNR_ASP-BOX REPEAT DOMAIN PROTEIN (AFU_ORTHOLOGUE AFUA_7G06430)-RELATED"/>
    <property type="match status" value="1"/>
</dbReference>
<keyword evidence="2" id="KW-0812">Transmembrane</keyword>
<feature type="transmembrane region" description="Helical" evidence="2">
    <location>
        <begin position="223"/>
        <end position="245"/>
    </location>
</feature>
<dbReference type="PANTHER" id="PTHR38792">
    <property type="entry name" value="BNR/ASP-BOX REPEAT DOMAIN PROTEIN (AFU_ORTHOLOGUE AFUA_7G06430)-RELATED"/>
    <property type="match status" value="1"/>
</dbReference>
<dbReference type="GO" id="GO:0016787">
    <property type="term" value="F:hydrolase activity"/>
    <property type="evidence" value="ECO:0007669"/>
    <property type="project" value="UniProtKB-KW"/>
</dbReference>
<gene>
    <name evidence="3" type="ORF">SUNI508_11198</name>
</gene>
<keyword evidence="4" id="KW-1185">Reference proteome</keyword>
<dbReference type="Proteomes" id="UP001408356">
    <property type="component" value="Unassembled WGS sequence"/>
</dbReference>
<evidence type="ECO:0000256" key="2">
    <source>
        <dbReference type="SAM" id="Phobius"/>
    </source>
</evidence>
<keyword evidence="3" id="KW-0378">Hydrolase</keyword>
<dbReference type="SUPFAM" id="SSF110296">
    <property type="entry name" value="Oligoxyloglucan reducing end-specific cellobiohydrolase"/>
    <property type="match status" value="1"/>
</dbReference>
<name>A0ABR2UIM5_9PEZI</name>
<feature type="region of interest" description="Disordered" evidence="1">
    <location>
        <begin position="267"/>
        <end position="287"/>
    </location>
</feature>
<evidence type="ECO:0000313" key="4">
    <source>
        <dbReference type="Proteomes" id="UP001408356"/>
    </source>
</evidence>
<comment type="caution">
    <text evidence="3">The sequence shown here is derived from an EMBL/GenBank/DDBJ whole genome shotgun (WGS) entry which is preliminary data.</text>
</comment>
<keyword evidence="2" id="KW-1133">Transmembrane helix</keyword>
<dbReference type="CDD" id="cd15482">
    <property type="entry name" value="Sialidase_non-viral"/>
    <property type="match status" value="1"/>
</dbReference>
<keyword evidence="2" id="KW-0472">Membrane</keyword>
<accession>A0ABR2UIM5</accession>